<evidence type="ECO:0000256" key="4">
    <source>
        <dbReference type="RuleBase" id="RU000659"/>
    </source>
</evidence>
<dbReference type="Gene3D" id="3.30.190.20">
    <property type="match status" value="1"/>
</dbReference>
<keyword evidence="2 4" id="KW-0689">Ribosomal protein</keyword>
<dbReference type="AlphaFoldDB" id="A0A2G8SCL4"/>
<dbReference type="Gene3D" id="3.40.50.790">
    <property type="match status" value="1"/>
</dbReference>
<dbReference type="Proteomes" id="UP000230002">
    <property type="component" value="Unassembled WGS sequence"/>
</dbReference>
<dbReference type="InterPro" id="IPR028364">
    <property type="entry name" value="Ribosomal_uL1/biogenesis"/>
</dbReference>
<dbReference type="OrthoDB" id="1747252at2759"/>
<keyword evidence="6" id="KW-1185">Reference proteome</keyword>
<accession>A0A2G8SCL4</accession>
<dbReference type="PANTHER" id="PTHR36427:SF3">
    <property type="entry name" value="LARGE RIBOSOMAL SUBUNIT PROTEIN UL1M"/>
    <property type="match status" value="1"/>
</dbReference>
<name>A0A2G8SCL4_9APHY</name>
<sequence>MSLSFLRLAAGCRQCNGAAHLLRQTPQRPFHYSAAVLARREKKLPTLSKKQLAAKERKRAKKAPKNIYDSEKMTLADAVEVLRAVEVASPNATYELVVKTEMGKGSTIPKGRFNLPRQTKEQSKDRILVFAEGRQAEEAKKAGADIVGGLELVEGIISGRYQATMFLCSRSLIRPITPRLGRVLGPRGLMPSERRGTVTDDISGYIRRLKGTSEWKGDKEGTIRQPIAKASFPAMNFPVTDVIKNVKYFLGVVKRATGNARDPQAESNKKEASQKSVNAITRVLLSTQQGPSIQISDV</sequence>
<evidence type="ECO:0000256" key="1">
    <source>
        <dbReference type="ARBA" id="ARBA00010531"/>
    </source>
</evidence>
<dbReference type="SUPFAM" id="SSF56808">
    <property type="entry name" value="Ribosomal protein L1"/>
    <property type="match status" value="1"/>
</dbReference>
<protein>
    <recommendedName>
        <fullName evidence="4">Ribosomal protein</fullName>
    </recommendedName>
</protein>
<organism evidence="5 6">
    <name type="scientific">Ganoderma sinense ZZ0214-1</name>
    <dbReference type="NCBI Taxonomy" id="1077348"/>
    <lineage>
        <taxon>Eukaryota</taxon>
        <taxon>Fungi</taxon>
        <taxon>Dikarya</taxon>
        <taxon>Basidiomycota</taxon>
        <taxon>Agaricomycotina</taxon>
        <taxon>Agaricomycetes</taxon>
        <taxon>Polyporales</taxon>
        <taxon>Polyporaceae</taxon>
        <taxon>Ganoderma</taxon>
    </lineage>
</organism>
<evidence type="ECO:0000256" key="2">
    <source>
        <dbReference type="ARBA" id="ARBA00022980"/>
    </source>
</evidence>
<dbReference type="PANTHER" id="PTHR36427">
    <property type="entry name" value="54S RIBOSOMAL PROTEIN L1, MITOCHONDRIAL"/>
    <property type="match status" value="1"/>
</dbReference>
<gene>
    <name evidence="5" type="ORF">GSI_06218</name>
</gene>
<keyword evidence="3 4" id="KW-0687">Ribonucleoprotein</keyword>
<evidence type="ECO:0000256" key="3">
    <source>
        <dbReference type="ARBA" id="ARBA00023274"/>
    </source>
</evidence>
<dbReference type="Pfam" id="PF00687">
    <property type="entry name" value="Ribosomal_L1"/>
    <property type="match status" value="1"/>
</dbReference>
<dbReference type="GO" id="GO:0005762">
    <property type="term" value="C:mitochondrial large ribosomal subunit"/>
    <property type="evidence" value="ECO:0007669"/>
    <property type="project" value="TreeGrafter"/>
</dbReference>
<evidence type="ECO:0000313" key="6">
    <source>
        <dbReference type="Proteomes" id="UP000230002"/>
    </source>
</evidence>
<dbReference type="GO" id="GO:0003735">
    <property type="term" value="F:structural constituent of ribosome"/>
    <property type="evidence" value="ECO:0007669"/>
    <property type="project" value="TreeGrafter"/>
</dbReference>
<dbReference type="PROSITE" id="PS01199">
    <property type="entry name" value="RIBOSOMAL_L1"/>
    <property type="match status" value="1"/>
</dbReference>
<comment type="caution">
    <text evidence="5">The sequence shown here is derived from an EMBL/GenBank/DDBJ whole genome shotgun (WGS) entry which is preliminary data.</text>
</comment>
<proteinExistence type="inferred from homology"/>
<dbReference type="InterPro" id="IPR023673">
    <property type="entry name" value="Ribosomal_uL1_CS"/>
</dbReference>
<evidence type="ECO:0000313" key="5">
    <source>
        <dbReference type="EMBL" id="PIL31516.1"/>
    </source>
</evidence>
<dbReference type="CDD" id="cd00403">
    <property type="entry name" value="Ribosomal_L1"/>
    <property type="match status" value="1"/>
</dbReference>
<dbReference type="EMBL" id="AYKW01000012">
    <property type="protein sequence ID" value="PIL31516.1"/>
    <property type="molecule type" value="Genomic_DNA"/>
</dbReference>
<dbReference type="FunFam" id="3.40.50.790:FF:000001">
    <property type="entry name" value="50S ribosomal protein L1"/>
    <property type="match status" value="1"/>
</dbReference>
<reference evidence="5 6" key="1">
    <citation type="journal article" date="2015" name="Sci. Rep.">
        <title>Chromosome-level genome map provides insights into diverse defense mechanisms in the medicinal fungus Ganoderma sinense.</title>
        <authorList>
            <person name="Zhu Y."/>
            <person name="Xu J."/>
            <person name="Sun C."/>
            <person name="Zhou S."/>
            <person name="Xu H."/>
            <person name="Nelson D.R."/>
            <person name="Qian J."/>
            <person name="Song J."/>
            <person name="Luo H."/>
            <person name="Xiang L."/>
            <person name="Li Y."/>
            <person name="Xu Z."/>
            <person name="Ji A."/>
            <person name="Wang L."/>
            <person name="Lu S."/>
            <person name="Hayward A."/>
            <person name="Sun W."/>
            <person name="Li X."/>
            <person name="Schwartz D.C."/>
            <person name="Wang Y."/>
            <person name="Chen S."/>
        </authorList>
    </citation>
    <scope>NUCLEOTIDE SEQUENCE [LARGE SCALE GENOMIC DNA]</scope>
    <source>
        <strain evidence="5 6">ZZ0214-1</strain>
    </source>
</reference>
<dbReference type="InterPro" id="IPR016095">
    <property type="entry name" value="Ribosomal_uL1_3-a/b-sand"/>
</dbReference>
<dbReference type="STRING" id="1077348.A0A2G8SCL4"/>
<comment type="similarity">
    <text evidence="1 4">Belongs to the universal ribosomal protein uL1 family.</text>
</comment>
<dbReference type="InterPro" id="IPR023674">
    <property type="entry name" value="Ribosomal_uL1-like"/>
</dbReference>